<feature type="domain" description="AP2/ERF" evidence="10">
    <location>
        <begin position="86"/>
        <end position="144"/>
    </location>
</feature>
<dbReference type="GO" id="GO:0006952">
    <property type="term" value="P:defense response"/>
    <property type="evidence" value="ECO:0007669"/>
    <property type="project" value="UniProtKB-KW"/>
</dbReference>
<keyword evidence="4" id="KW-0805">Transcription regulation</keyword>
<dbReference type="InterPro" id="IPR001471">
    <property type="entry name" value="AP2/ERF_dom"/>
</dbReference>
<keyword evidence="13" id="KW-1185">Reference proteome</keyword>
<name>A0AAV0FVW2_9ASTE</name>
<evidence type="ECO:0000256" key="5">
    <source>
        <dbReference type="ARBA" id="ARBA00023125"/>
    </source>
</evidence>
<evidence type="ECO:0000256" key="1">
    <source>
        <dbReference type="ARBA" id="ARBA00004123"/>
    </source>
</evidence>
<feature type="compositionally biased region" description="Basic and acidic residues" evidence="9">
    <location>
        <begin position="163"/>
        <end position="176"/>
    </location>
</feature>
<dbReference type="EMBL" id="CAMAPF010001018">
    <property type="protein sequence ID" value="CAH9139644.1"/>
    <property type="molecule type" value="Genomic_DNA"/>
</dbReference>
<dbReference type="InterPro" id="IPR036955">
    <property type="entry name" value="AP2/ERF_dom_sf"/>
</dbReference>
<gene>
    <name evidence="11" type="ORF">CEPIT_LOCUS21989</name>
    <name evidence="12" type="ORF">CEPIT_LOCUS37744</name>
</gene>
<dbReference type="SMART" id="SM00380">
    <property type="entry name" value="AP2"/>
    <property type="match status" value="1"/>
</dbReference>
<comment type="subcellular location">
    <subcellularLocation>
        <location evidence="1">Nucleus</location>
    </subcellularLocation>
</comment>
<evidence type="ECO:0000259" key="10">
    <source>
        <dbReference type="PROSITE" id="PS51032"/>
    </source>
</evidence>
<reference evidence="12" key="1">
    <citation type="submission" date="2022-07" db="EMBL/GenBank/DDBJ databases">
        <authorList>
            <person name="Macas J."/>
            <person name="Novak P."/>
            <person name="Neumann P."/>
        </authorList>
    </citation>
    <scope>NUCLEOTIDE SEQUENCE</scope>
</reference>
<dbReference type="PRINTS" id="PR00367">
    <property type="entry name" value="ETHRSPELEMNT"/>
</dbReference>
<evidence type="ECO:0000313" key="11">
    <source>
        <dbReference type="EMBL" id="CAH9117740.1"/>
    </source>
</evidence>
<dbReference type="GO" id="GO:0000976">
    <property type="term" value="F:transcription cis-regulatory region binding"/>
    <property type="evidence" value="ECO:0007669"/>
    <property type="project" value="UniProtKB-ARBA"/>
</dbReference>
<proteinExistence type="predicted"/>
<sequence>MASPDDTSALDLIRHHLLNDSLFLEHYPEFRFQSEPQVVSSPTNKRFCERKPSLNIEIPRSPAKKLEEGKGKQAPEVQESGEIKKHYRGVRMRPWGKFAAEIRDPNRKGTRIWLGTFDTAVGAAMAYDRAAFNLRGSKAILNFPLDVENFRPGKDSQPPALESGRKRERESHAGEDVSVFKEVKREVVEESSNKTEEGSQVPAPAAAAAAAAAGPLTPSSWMAVWDCGEPKGIFEIPQLSPLPLSPSLYNFYSGIIKV</sequence>
<dbReference type="PROSITE" id="PS51032">
    <property type="entry name" value="AP2_ERF"/>
    <property type="match status" value="1"/>
</dbReference>
<evidence type="ECO:0000256" key="9">
    <source>
        <dbReference type="SAM" id="MobiDB-lite"/>
    </source>
</evidence>
<dbReference type="GO" id="GO:0003700">
    <property type="term" value="F:DNA-binding transcription factor activity"/>
    <property type="evidence" value="ECO:0007669"/>
    <property type="project" value="InterPro"/>
</dbReference>
<protein>
    <recommendedName>
        <fullName evidence="10">AP2/ERF domain-containing protein</fullName>
    </recommendedName>
</protein>
<keyword evidence="8" id="KW-0539">Nucleus</keyword>
<dbReference type="PANTHER" id="PTHR31190:SF499">
    <property type="entry name" value="ETHYLENE-RESPONSIVE TRANSCRIPTION FACTOR ERF105"/>
    <property type="match status" value="1"/>
</dbReference>
<evidence type="ECO:0000256" key="7">
    <source>
        <dbReference type="ARBA" id="ARBA00023163"/>
    </source>
</evidence>
<dbReference type="EMBL" id="CAMAPF010000510">
    <property type="protein sequence ID" value="CAH9117740.1"/>
    <property type="molecule type" value="Genomic_DNA"/>
</dbReference>
<evidence type="ECO:0000256" key="3">
    <source>
        <dbReference type="ARBA" id="ARBA00022821"/>
    </source>
</evidence>
<comment type="caution">
    <text evidence="12">The sequence shown here is derived from an EMBL/GenBank/DDBJ whole genome shotgun (WGS) entry which is preliminary data.</text>
</comment>
<dbReference type="GO" id="GO:0005634">
    <property type="term" value="C:nucleus"/>
    <property type="evidence" value="ECO:0007669"/>
    <property type="project" value="UniProtKB-SubCell"/>
</dbReference>
<accession>A0AAV0FVW2</accession>
<dbReference type="AlphaFoldDB" id="A0AAV0FVW2"/>
<feature type="region of interest" description="Disordered" evidence="9">
    <location>
        <begin position="148"/>
        <end position="176"/>
    </location>
</feature>
<dbReference type="Proteomes" id="UP001152523">
    <property type="component" value="Unassembled WGS sequence"/>
</dbReference>
<keyword evidence="3" id="KW-0611">Plant defense</keyword>
<dbReference type="SUPFAM" id="SSF54171">
    <property type="entry name" value="DNA-binding domain"/>
    <property type="match status" value="1"/>
</dbReference>
<keyword evidence="5" id="KW-0238">DNA-binding</keyword>
<evidence type="ECO:0000256" key="6">
    <source>
        <dbReference type="ARBA" id="ARBA00023159"/>
    </source>
</evidence>
<keyword evidence="2" id="KW-0936">Ethylene signaling pathway</keyword>
<evidence type="ECO:0000256" key="4">
    <source>
        <dbReference type="ARBA" id="ARBA00023015"/>
    </source>
</evidence>
<dbReference type="Pfam" id="PF00847">
    <property type="entry name" value="AP2"/>
    <property type="match status" value="1"/>
</dbReference>
<dbReference type="GO" id="GO:0009873">
    <property type="term" value="P:ethylene-activated signaling pathway"/>
    <property type="evidence" value="ECO:0007669"/>
    <property type="project" value="UniProtKB-KW"/>
</dbReference>
<organism evidence="12 13">
    <name type="scientific">Cuscuta epithymum</name>
    <dbReference type="NCBI Taxonomy" id="186058"/>
    <lineage>
        <taxon>Eukaryota</taxon>
        <taxon>Viridiplantae</taxon>
        <taxon>Streptophyta</taxon>
        <taxon>Embryophyta</taxon>
        <taxon>Tracheophyta</taxon>
        <taxon>Spermatophyta</taxon>
        <taxon>Magnoliopsida</taxon>
        <taxon>eudicotyledons</taxon>
        <taxon>Gunneridae</taxon>
        <taxon>Pentapetalae</taxon>
        <taxon>asterids</taxon>
        <taxon>lamiids</taxon>
        <taxon>Solanales</taxon>
        <taxon>Convolvulaceae</taxon>
        <taxon>Cuscuteae</taxon>
        <taxon>Cuscuta</taxon>
        <taxon>Cuscuta subgen. Cuscuta</taxon>
    </lineage>
</organism>
<evidence type="ECO:0000313" key="12">
    <source>
        <dbReference type="EMBL" id="CAH9139644.1"/>
    </source>
</evidence>
<evidence type="ECO:0000256" key="8">
    <source>
        <dbReference type="ARBA" id="ARBA00023242"/>
    </source>
</evidence>
<keyword evidence="6" id="KW-0010">Activator</keyword>
<dbReference type="InterPro" id="IPR016177">
    <property type="entry name" value="DNA-bd_dom_sf"/>
</dbReference>
<evidence type="ECO:0000256" key="2">
    <source>
        <dbReference type="ARBA" id="ARBA00022745"/>
    </source>
</evidence>
<dbReference type="PANTHER" id="PTHR31190">
    <property type="entry name" value="DNA-BINDING DOMAIN"/>
    <property type="match status" value="1"/>
</dbReference>
<dbReference type="FunFam" id="3.30.730.10:FF:000001">
    <property type="entry name" value="Ethylene-responsive transcription factor 2"/>
    <property type="match status" value="1"/>
</dbReference>
<dbReference type="CDD" id="cd00018">
    <property type="entry name" value="AP2"/>
    <property type="match status" value="1"/>
</dbReference>
<evidence type="ECO:0000313" key="13">
    <source>
        <dbReference type="Proteomes" id="UP001152523"/>
    </source>
</evidence>
<keyword evidence="7" id="KW-0804">Transcription</keyword>
<dbReference type="Gene3D" id="3.30.730.10">
    <property type="entry name" value="AP2/ERF domain"/>
    <property type="match status" value="1"/>
</dbReference>
<dbReference type="InterPro" id="IPR044808">
    <property type="entry name" value="ERF_plant"/>
</dbReference>